<keyword evidence="10" id="KW-1185">Reference proteome</keyword>
<dbReference type="PROSITE" id="PS01033">
    <property type="entry name" value="GLOBIN"/>
    <property type="match status" value="2"/>
</dbReference>
<keyword evidence="1 6" id="KW-0813">Transport</keyword>
<evidence type="ECO:0000313" key="9">
    <source>
        <dbReference type="EMBL" id="CAJ1932467.1"/>
    </source>
</evidence>
<accession>A0AAD2CES4</accession>
<evidence type="ECO:0000256" key="1">
    <source>
        <dbReference type="ARBA" id="ARBA00022448"/>
    </source>
</evidence>
<dbReference type="SUPFAM" id="SSF46458">
    <property type="entry name" value="Globin-like"/>
    <property type="match status" value="2"/>
</dbReference>
<evidence type="ECO:0000256" key="2">
    <source>
        <dbReference type="ARBA" id="ARBA00022617"/>
    </source>
</evidence>
<gene>
    <name evidence="9" type="ORF">CYCCA115_LOCUS2851</name>
</gene>
<evidence type="ECO:0000256" key="4">
    <source>
        <dbReference type="ARBA" id="ARBA00022723"/>
    </source>
</evidence>
<dbReference type="InterPro" id="IPR009050">
    <property type="entry name" value="Globin-like_sf"/>
</dbReference>
<evidence type="ECO:0000256" key="5">
    <source>
        <dbReference type="ARBA" id="ARBA00023004"/>
    </source>
</evidence>
<dbReference type="InterPro" id="IPR044399">
    <property type="entry name" value="Mb-like_M"/>
</dbReference>
<dbReference type="PANTHER" id="PTHR46458">
    <property type="entry name" value="BLR2807 PROTEIN"/>
    <property type="match status" value="1"/>
</dbReference>
<feature type="domain" description="Globin" evidence="8">
    <location>
        <begin position="243"/>
        <end position="401"/>
    </location>
</feature>
<dbReference type="GO" id="GO:0005344">
    <property type="term" value="F:oxygen carrier activity"/>
    <property type="evidence" value="ECO:0007669"/>
    <property type="project" value="UniProtKB-KW"/>
</dbReference>
<dbReference type="Gene3D" id="1.10.490.10">
    <property type="entry name" value="Globins"/>
    <property type="match status" value="2"/>
</dbReference>
<organism evidence="9 10">
    <name type="scientific">Cylindrotheca closterium</name>
    <dbReference type="NCBI Taxonomy" id="2856"/>
    <lineage>
        <taxon>Eukaryota</taxon>
        <taxon>Sar</taxon>
        <taxon>Stramenopiles</taxon>
        <taxon>Ochrophyta</taxon>
        <taxon>Bacillariophyta</taxon>
        <taxon>Bacillariophyceae</taxon>
        <taxon>Bacillariophycidae</taxon>
        <taxon>Bacillariales</taxon>
        <taxon>Bacillariaceae</taxon>
        <taxon>Cylindrotheca</taxon>
    </lineage>
</organism>
<dbReference type="InterPro" id="IPR012292">
    <property type="entry name" value="Globin/Proto"/>
</dbReference>
<reference evidence="9" key="1">
    <citation type="submission" date="2023-08" db="EMBL/GenBank/DDBJ databases">
        <authorList>
            <person name="Audoor S."/>
            <person name="Bilcke G."/>
        </authorList>
    </citation>
    <scope>NUCLEOTIDE SEQUENCE</scope>
</reference>
<name>A0AAD2CES4_9STRA</name>
<evidence type="ECO:0000259" key="8">
    <source>
        <dbReference type="PROSITE" id="PS01033"/>
    </source>
</evidence>
<dbReference type="GO" id="GO:0019825">
    <property type="term" value="F:oxygen binding"/>
    <property type="evidence" value="ECO:0007669"/>
    <property type="project" value="InterPro"/>
</dbReference>
<feature type="region of interest" description="Disordered" evidence="7">
    <location>
        <begin position="159"/>
        <end position="195"/>
    </location>
</feature>
<protein>
    <recommendedName>
        <fullName evidence="8">Globin domain-containing protein</fullName>
    </recommendedName>
</protein>
<keyword evidence="4" id="KW-0479">Metal-binding</keyword>
<keyword evidence="2 6" id="KW-0349">Heme</keyword>
<dbReference type="PANTHER" id="PTHR46458:SF1">
    <property type="entry name" value="GEO09476P1"/>
    <property type="match status" value="1"/>
</dbReference>
<evidence type="ECO:0000313" key="10">
    <source>
        <dbReference type="Proteomes" id="UP001295423"/>
    </source>
</evidence>
<evidence type="ECO:0000256" key="6">
    <source>
        <dbReference type="RuleBase" id="RU000356"/>
    </source>
</evidence>
<keyword evidence="3 6" id="KW-0561">Oxygen transport</keyword>
<dbReference type="AlphaFoldDB" id="A0AAD2CES4"/>
<dbReference type="Proteomes" id="UP001295423">
    <property type="component" value="Unassembled WGS sequence"/>
</dbReference>
<evidence type="ECO:0000256" key="3">
    <source>
        <dbReference type="ARBA" id="ARBA00022621"/>
    </source>
</evidence>
<comment type="caution">
    <text evidence="9">The sequence shown here is derived from an EMBL/GenBank/DDBJ whole genome shotgun (WGS) entry which is preliminary data.</text>
</comment>
<dbReference type="CDD" id="cd01040">
    <property type="entry name" value="Mb-like"/>
    <property type="match status" value="1"/>
</dbReference>
<feature type="domain" description="Globin" evidence="8">
    <location>
        <begin position="4"/>
        <end position="158"/>
    </location>
</feature>
<dbReference type="EMBL" id="CAKOGP040000224">
    <property type="protein sequence ID" value="CAJ1932467.1"/>
    <property type="molecule type" value="Genomic_DNA"/>
</dbReference>
<dbReference type="InterPro" id="IPR050532">
    <property type="entry name" value="Globin-like_OT"/>
</dbReference>
<dbReference type="Pfam" id="PF00042">
    <property type="entry name" value="Globin"/>
    <property type="match status" value="2"/>
</dbReference>
<dbReference type="GO" id="GO:0020037">
    <property type="term" value="F:heme binding"/>
    <property type="evidence" value="ECO:0007669"/>
    <property type="project" value="InterPro"/>
</dbReference>
<proteinExistence type="inferred from homology"/>
<evidence type="ECO:0000256" key="7">
    <source>
        <dbReference type="SAM" id="MobiDB-lite"/>
    </source>
</evidence>
<sequence>MVDQLNFQVADVIFDSWDIVKRIPDYDVVIGGMMFQKIFETAPSTLNIFSFGSRFACKKEELYNSRTFELHSKAVVKMLEDVLSMIMPDLVPMKRTLKALGARHISYGVRPFHLNLITEVLLSALESILGDTAWTPKVEEGWKTAIGFISKTMISGANKQLKKKRREAQQSPSLEELSSKSDHSKTSCSSWSTQQSIETPEAAPVFKSNVCGRRVSFDMSKGFVKDGDDATLSTSGSDSMLDHWQESDVNYMKYVEAVYTSWDTIKKVPNYSEVAGTLLFQNIFEASEETKQLFSFAKSQTNDQGLSKNIGFLIHAKGVIDMLDTCVGMMGPDMEPVSKALEELGARHCQYDMVDAHYPILGEALLKTLETTLGDAWTPELKESWAGIYAFISNAMQNGARGFLEESLSAHGEI</sequence>
<feature type="compositionally biased region" description="Low complexity" evidence="7">
    <location>
        <begin position="186"/>
        <end position="195"/>
    </location>
</feature>
<comment type="similarity">
    <text evidence="6">Belongs to the globin family.</text>
</comment>
<keyword evidence="5" id="KW-0408">Iron</keyword>
<dbReference type="InterPro" id="IPR000971">
    <property type="entry name" value="Globin"/>
</dbReference>
<dbReference type="GO" id="GO:0046872">
    <property type="term" value="F:metal ion binding"/>
    <property type="evidence" value="ECO:0007669"/>
    <property type="project" value="UniProtKB-KW"/>
</dbReference>
<dbReference type="PRINTS" id="PR00188">
    <property type="entry name" value="PLANTGLOBIN"/>
</dbReference>